<dbReference type="Pfam" id="PF02119">
    <property type="entry name" value="FlgI"/>
    <property type="match status" value="1"/>
</dbReference>
<dbReference type="InterPro" id="IPR001782">
    <property type="entry name" value="Flag_FlgI"/>
</dbReference>
<evidence type="ECO:0000256" key="2">
    <source>
        <dbReference type="ARBA" id="ARBA00022729"/>
    </source>
</evidence>
<dbReference type="eggNOG" id="COG1706">
    <property type="taxonomic scope" value="Bacteria"/>
</dbReference>
<organism evidence="5 6">
    <name type="scientific">Deferribacter desulfuricans (strain DSM 14783 / JCM 11476 / NBRC 101012 / SSM1)</name>
    <dbReference type="NCBI Taxonomy" id="639282"/>
    <lineage>
        <taxon>Bacteria</taxon>
        <taxon>Pseudomonadati</taxon>
        <taxon>Deferribacterota</taxon>
        <taxon>Deferribacteres</taxon>
        <taxon>Deferribacterales</taxon>
        <taxon>Deferribacteraceae</taxon>
        <taxon>Deferribacter</taxon>
    </lineage>
</organism>
<comment type="function">
    <text evidence="1 4">Assembles around the rod to form the L-ring and probably protects the motor/basal body from shearing forces during rotation.</text>
</comment>
<dbReference type="PANTHER" id="PTHR30381">
    <property type="entry name" value="FLAGELLAR P-RING PERIPLASMIC PROTEIN FLGI"/>
    <property type="match status" value="1"/>
</dbReference>
<keyword evidence="5" id="KW-0969">Cilium</keyword>
<dbReference type="EMBL" id="AP011529">
    <property type="protein sequence ID" value="BAI81596.1"/>
    <property type="molecule type" value="Genomic_DNA"/>
</dbReference>
<dbReference type="HAMAP" id="MF_00416">
    <property type="entry name" value="FlgI"/>
    <property type="match status" value="1"/>
</dbReference>
<reference evidence="5 6" key="1">
    <citation type="journal article" date="2010" name="DNA Res.">
        <title>Bacterial lifestyle in a deep-sea hydrothermal vent chimney revealed by the genome sequence of the thermophilic bacterium Deferribacter desulfuricans SSM1.</title>
        <authorList>
            <person name="Takaki Y."/>
            <person name="Shimamura S."/>
            <person name="Nakagawa S."/>
            <person name="Fukuhara Y."/>
            <person name="Horikawa H."/>
            <person name="Ankai A."/>
            <person name="Harada T."/>
            <person name="Hosoyama A."/>
            <person name="Oguchi A."/>
            <person name="Fukui S."/>
            <person name="Fujita N."/>
            <person name="Takami H."/>
            <person name="Takai K."/>
        </authorList>
    </citation>
    <scope>NUCLEOTIDE SEQUENCE [LARGE SCALE GENOMIC DNA]</scope>
    <source>
        <strain evidence="6">DSM 14783 / JCM 11476 / NBRC 101012 / SSM1</strain>
    </source>
</reference>
<name>D3PA56_DEFDS</name>
<dbReference type="Proteomes" id="UP000001520">
    <property type="component" value="Chromosome"/>
</dbReference>
<keyword evidence="6" id="KW-1185">Reference proteome</keyword>
<dbReference type="GO" id="GO:0030288">
    <property type="term" value="C:outer membrane-bounded periplasmic space"/>
    <property type="evidence" value="ECO:0007669"/>
    <property type="project" value="InterPro"/>
</dbReference>
<keyword evidence="4" id="KW-0574">Periplasm</keyword>
<dbReference type="PRINTS" id="PR01010">
    <property type="entry name" value="FLGPRINGFLGI"/>
</dbReference>
<dbReference type="GO" id="GO:0009428">
    <property type="term" value="C:bacterial-type flagellum basal body, distal rod, P ring"/>
    <property type="evidence" value="ECO:0007669"/>
    <property type="project" value="InterPro"/>
</dbReference>
<dbReference type="AlphaFoldDB" id="D3PA56"/>
<dbReference type="GO" id="GO:0071973">
    <property type="term" value="P:bacterial-type flagellum-dependent cell motility"/>
    <property type="evidence" value="ECO:0007669"/>
    <property type="project" value="InterPro"/>
</dbReference>
<keyword evidence="3 4" id="KW-0975">Bacterial flagellum</keyword>
<dbReference type="OrthoDB" id="9786431at2"/>
<comment type="subcellular location">
    <subcellularLocation>
        <location evidence="4">Periplasm</location>
    </subcellularLocation>
    <subcellularLocation>
        <location evidence="4">Bacterial flagellum basal body</location>
    </subcellularLocation>
</comment>
<evidence type="ECO:0000256" key="3">
    <source>
        <dbReference type="ARBA" id="ARBA00023143"/>
    </source>
</evidence>
<dbReference type="HOGENOM" id="CLU_045235_1_0_0"/>
<accession>D3PA56</accession>
<gene>
    <name evidence="4 5" type="primary">flgI</name>
    <name evidence="5" type="ordered locus">DEFDS_2149</name>
</gene>
<dbReference type="NCBIfam" id="NF003676">
    <property type="entry name" value="PRK05303.1"/>
    <property type="match status" value="1"/>
</dbReference>
<dbReference type="PANTHER" id="PTHR30381:SF0">
    <property type="entry name" value="FLAGELLAR P-RING PROTEIN"/>
    <property type="match status" value="1"/>
</dbReference>
<dbReference type="KEGG" id="ddf:DEFDS_2149"/>
<evidence type="ECO:0000256" key="4">
    <source>
        <dbReference type="HAMAP-Rule" id="MF_00416"/>
    </source>
</evidence>
<protein>
    <recommendedName>
        <fullName evidence="4">Flagellar P-ring protein</fullName>
    </recommendedName>
    <alternativeName>
        <fullName evidence="4">Basal body P-ring protein</fullName>
    </alternativeName>
</protein>
<keyword evidence="2" id="KW-0732">Signal</keyword>
<sequence>MRKLLSFLIVIIFAYNSYAYVKIKDIAQVNGIRDNQLIGYGLVVGLNGTGDKSGTEFTIQSLVNMLDRMGITVDKDKVKVKNVAAVMVTAKLPPFAKAGTRVDVTVSSIGDAKSLEGGTLLMTPLSGPDGKIYAVAQGPLSVGGMNVSSGGGGTVKNHPTVGRIPNGALVEREIPYTLDNNYITLAFERDSISDLIKAKNAINKYFRQEIAFADSPKTIKVTIPDSYKNNFYDFLDKVLHIEIDPEPSSKVVVDERTGTIVMGSDVRISTVAVSHGNLTIKITNTVEISQPNSFSQGTTAVTANQNTEVKEEDAKLMVIPEGVRISDLVKALNSLGVSPRDLIAILQAIKAAGALQGELEVI</sequence>
<evidence type="ECO:0000313" key="6">
    <source>
        <dbReference type="Proteomes" id="UP000001520"/>
    </source>
</evidence>
<evidence type="ECO:0000313" key="5">
    <source>
        <dbReference type="EMBL" id="BAI81596.1"/>
    </source>
</evidence>
<dbReference type="RefSeq" id="WP_013008841.1">
    <property type="nucleotide sequence ID" value="NC_013939.1"/>
</dbReference>
<dbReference type="STRING" id="639282.DEFDS_2149"/>
<comment type="similarity">
    <text evidence="4">Belongs to the FlgI family.</text>
</comment>
<keyword evidence="5" id="KW-0966">Cell projection</keyword>
<proteinExistence type="inferred from homology"/>
<keyword evidence="5" id="KW-0282">Flagellum</keyword>
<evidence type="ECO:0000256" key="1">
    <source>
        <dbReference type="ARBA" id="ARBA00002591"/>
    </source>
</evidence>
<dbReference type="GO" id="GO:0005198">
    <property type="term" value="F:structural molecule activity"/>
    <property type="evidence" value="ECO:0007669"/>
    <property type="project" value="InterPro"/>
</dbReference>
<comment type="subunit">
    <text evidence="4">The basal body constitutes a major portion of the flagellar organelle and consists of four rings (L,P,S, and M) mounted on a central rod.</text>
</comment>